<dbReference type="InterPro" id="IPR045058">
    <property type="entry name" value="GIMA/IAN/Toc"/>
</dbReference>
<keyword evidence="13" id="KW-1133">Transmembrane helix</keyword>
<dbReference type="InterPro" id="IPR027417">
    <property type="entry name" value="P-loop_NTPase"/>
</dbReference>
<proteinExistence type="predicted"/>
<evidence type="ECO:0000256" key="16">
    <source>
        <dbReference type="ARBA" id="ARBA00024013"/>
    </source>
</evidence>
<evidence type="ECO:0000256" key="13">
    <source>
        <dbReference type="ARBA" id="ARBA00022989"/>
    </source>
</evidence>
<dbReference type="GO" id="GO:0015031">
    <property type="term" value="P:protein transport"/>
    <property type="evidence" value="ECO:0007669"/>
    <property type="project" value="UniProtKB-KW"/>
</dbReference>
<keyword evidence="4" id="KW-0150">Chloroplast</keyword>
<comment type="subcellular location">
    <subcellularLocation>
        <location evidence="2">Membrane</location>
        <topology evidence="2">Single-pass membrane protein</topology>
    </subcellularLocation>
    <subcellularLocation>
        <location evidence="16">Plastid</location>
        <location evidence="16">Chloroplast outer membrane</location>
    </subcellularLocation>
</comment>
<dbReference type="OrthoDB" id="29941at2759"/>
<reference evidence="18 19" key="1">
    <citation type="submission" date="2013-02" db="EMBL/GenBank/DDBJ databases">
        <authorList>
            <person name="Hannick L."/>
            <person name="Zafar N."/>
            <person name="Lorenzi H."/>
            <person name="Ali I.A."/>
            <person name="Petri W.P."/>
            <person name="Caler E."/>
        </authorList>
    </citation>
    <scope>NUCLEOTIDE SEQUENCE [LARGE SCALE GENOMIC DNA]</scope>
    <source>
        <strain evidence="18 19">KU27</strain>
    </source>
</reference>
<evidence type="ECO:0000256" key="9">
    <source>
        <dbReference type="ARBA" id="ARBA00022801"/>
    </source>
</evidence>
<keyword evidence="14" id="KW-0342">GTP-binding</keyword>
<evidence type="ECO:0000256" key="6">
    <source>
        <dbReference type="ARBA" id="ARBA00022692"/>
    </source>
</evidence>
<evidence type="ECO:0000256" key="14">
    <source>
        <dbReference type="ARBA" id="ARBA00023134"/>
    </source>
</evidence>
<dbReference type="VEuPathDB" id="AmoebaDB:EHI5A_164940"/>
<dbReference type="Gene3D" id="3.40.50.300">
    <property type="entry name" value="P-loop containing nucleotide triphosphate hydrolases"/>
    <property type="match status" value="1"/>
</dbReference>
<evidence type="ECO:0000256" key="3">
    <source>
        <dbReference type="ARBA" id="ARBA00022448"/>
    </source>
</evidence>
<dbReference type="GO" id="GO:0016020">
    <property type="term" value="C:membrane"/>
    <property type="evidence" value="ECO:0007669"/>
    <property type="project" value="UniProtKB-SubCell"/>
</dbReference>
<evidence type="ECO:0000313" key="18">
    <source>
        <dbReference type="EMBL" id="EMD46843.1"/>
    </source>
</evidence>
<dbReference type="GO" id="GO:0005525">
    <property type="term" value="F:GTP binding"/>
    <property type="evidence" value="ECO:0007669"/>
    <property type="project" value="UniProtKB-KW"/>
</dbReference>
<keyword evidence="7" id="KW-0479">Metal-binding</keyword>
<evidence type="ECO:0000256" key="12">
    <source>
        <dbReference type="ARBA" id="ARBA00022927"/>
    </source>
</evidence>
<protein>
    <submittedName>
        <fullName evidence="18">AIG1 family protein</fullName>
    </submittedName>
</protein>
<evidence type="ECO:0000256" key="7">
    <source>
        <dbReference type="ARBA" id="ARBA00022723"/>
    </source>
</evidence>
<keyword evidence="10" id="KW-1002">Plastid outer membrane</keyword>
<dbReference type="InterPro" id="IPR006703">
    <property type="entry name" value="G_AIG1"/>
</dbReference>
<dbReference type="SUPFAM" id="SSF52540">
    <property type="entry name" value="P-loop containing nucleoside triphosphate hydrolases"/>
    <property type="match status" value="1"/>
</dbReference>
<keyword evidence="11" id="KW-0460">Magnesium</keyword>
<dbReference type="Pfam" id="PF04548">
    <property type="entry name" value="AIG1"/>
    <property type="match status" value="1"/>
</dbReference>
<dbReference type="GO" id="GO:0016787">
    <property type="term" value="F:hydrolase activity"/>
    <property type="evidence" value="ECO:0007669"/>
    <property type="project" value="UniProtKB-KW"/>
</dbReference>
<keyword evidence="12" id="KW-0653">Protein transport</keyword>
<evidence type="ECO:0000256" key="8">
    <source>
        <dbReference type="ARBA" id="ARBA00022741"/>
    </source>
</evidence>
<evidence type="ECO:0000256" key="11">
    <source>
        <dbReference type="ARBA" id="ARBA00022842"/>
    </source>
</evidence>
<evidence type="ECO:0000313" key="19">
    <source>
        <dbReference type="Proteomes" id="UP000011755"/>
    </source>
</evidence>
<comment type="cofactor">
    <cofactor evidence="1">
        <name>Mg(2+)</name>
        <dbReference type="ChEBI" id="CHEBI:18420"/>
    </cofactor>
</comment>
<organism evidence="18 19">
    <name type="scientific">Entamoeba histolytica KU27</name>
    <dbReference type="NCBI Taxonomy" id="885311"/>
    <lineage>
        <taxon>Eukaryota</taxon>
        <taxon>Amoebozoa</taxon>
        <taxon>Evosea</taxon>
        <taxon>Archamoebae</taxon>
        <taxon>Mastigamoebida</taxon>
        <taxon>Entamoebidae</taxon>
        <taxon>Entamoeba</taxon>
    </lineage>
</organism>
<evidence type="ECO:0000256" key="15">
    <source>
        <dbReference type="ARBA" id="ARBA00023136"/>
    </source>
</evidence>
<keyword evidence="15" id="KW-0472">Membrane</keyword>
<name>M2RBB3_ENTHI</name>
<evidence type="ECO:0000256" key="10">
    <source>
        <dbReference type="ARBA" id="ARBA00022805"/>
    </source>
</evidence>
<keyword evidence="8" id="KW-0547">Nucleotide-binding</keyword>
<gene>
    <name evidence="18" type="ORF">EHI5A_164940</name>
</gene>
<evidence type="ECO:0000256" key="1">
    <source>
        <dbReference type="ARBA" id="ARBA00001946"/>
    </source>
</evidence>
<evidence type="ECO:0000256" key="4">
    <source>
        <dbReference type="ARBA" id="ARBA00022528"/>
    </source>
</evidence>
<accession>M2RBB3</accession>
<keyword evidence="9" id="KW-0378">Hydrolase</keyword>
<evidence type="ECO:0000259" key="17">
    <source>
        <dbReference type="PROSITE" id="PS51720"/>
    </source>
</evidence>
<dbReference type="Proteomes" id="UP000011755">
    <property type="component" value="Unassembled WGS sequence"/>
</dbReference>
<dbReference type="PROSITE" id="PS51720">
    <property type="entry name" value="G_AIG1"/>
    <property type="match status" value="1"/>
</dbReference>
<dbReference type="AlphaFoldDB" id="M2RBB3"/>
<dbReference type="PANTHER" id="PTHR10903:SF135">
    <property type="entry name" value="TRANSLOCASE OF CHLOROPLAST 120, CHLOROPLASTIC-RELATED"/>
    <property type="match status" value="1"/>
</dbReference>
<keyword evidence="3" id="KW-0813">Transport</keyword>
<dbReference type="PANTHER" id="PTHR10903">
    <property type="entry name" value="GTPASE, IMAP FAMILY MEMBER-RELATED"/>
    <property type="match status" value="1"/>
</dbReference>
<feature type="domain" description="AIG1-type G" evidence="17">
    <location>
        <begin position="1"/>
        <end position="229"/>
    </location>
</feature>
<evidence type="ECO:0000256" key="5">
    <source>
        <dbReference type="ARBA" id="ARBA00022640"/>
    </source>
</evidence>
<keyword evidence="5" id="KW-0934">Plastid</keyword>
<dbReference type="FunFam" id="3.40.50.300:FF:001252">
    <property type="entry name" value="AIG1 family protein"/>
    <property type="match status" value="1"/>
</dbReference>
<keyword evidence="6" id="KW-0812">Transmembrane</keyword>
<evidence type="ECO:0000256" key="2">
    <source>
        <dbReference type="ARBA" id="ARBA00004167"/>
    </source>
</evidence>
<sequence length="339" mass="39330">MKQTKLLMMGQTGHGKSSLGNFILKKNVFSVSANPDSQTNETKGCYGISDRSDIFVIDTPGFNDSKGQESQREYMNQMVDYIKKEGEGLKGIVVVLPFHEDKFSEVIQIMIRIIANTFPISGFWKHVCVVWTKCMCFYPQAVLEESIHIKQSYYNAKMMDYINQKTGSEHITFPMFFVDSNPCTGQDNSRSENEIESLLNWARKLSPIDVNKVEKRDIVYESVILEEEDQEIVISKTEKELTTQINHLVREKRFRYDEDEPSYSNWETVSSTTKVKEFPKQVTHYVTEYIYRDPPKEEKNKENKEFEDTMNGLGAAIFIGGCIVKYITDNNRRKKKWSN</sequence>
<dbReference type="GO" id="GO:0046872">
    <property type="term" value="F:metal ion binding"/>
    <property type="evidence" value="ECO:0007669"/>
    <property type="project" value="UniProtKB-KW"/>
</dbReference>
<dbReference type="EMBL" id="KB444448">
    <property type="protein sequence ID" value="EMD46843.1"/>
    <property type="molecule type" value="Genomic_DNA"/>
</dbReference>